<feature type="transmembrane region" description="Helical" evidence="11">
    <location>
        <begin position="7"/>
        <end position="25"/>
    </location>
</feature>
<dbReference type="HOGENOM" id="CLU_003818_1_0_1"/>
<feature type="region of interest" description="Disordered" evidence="10">
    <location>
        <begin position="771"/>
        <end position="797"/>
    </location>
</feature>
<keyword evidence="7" id="KW-0106">Calcium</keyword>
<comment type="pathway">
    <text evidence="2">Protein modification; protein glycosylation.</text>
</comment>
<feature type="binding site" evidence="7">
    <location>
        <position position="916"/>
    </location>
    <ligand>
        <name>Ca(2+)</name>
        <dbReference type="ChEBI" id="CHEBI:29108"/>
    </ligand>
</feature>
<comment type="similarity">
    <text evidence="3 9">Belongs to the glycosyl hydrolase 47 family.</text>
</comment>
<evidence type="ECO:0000256" key="4">
    <source>
        <dbReference type="ARBA" id="ARBA00022801"/>
    </source>
</evidence>
<dbReference type="PRINTS" id="PR00747">
    <property type="entry name" value="GLYHDRLASE47"/>
</dbReference>
<feature type="compositionally biased region" description="Low complexity" evidence="10">
    <location>
        <begin position="428"/>
        <end position="439"/>
    </location>
</feature>
<name>F0XN77_GROCL</name>
<evidence type="ECO:0000256" key="6">
    <source>
        <dbReference type="PIRSR" id="PIRSR601382-1"/>
    </source>
</evidence>
<protein>
    <recommendedName>
        <fullName evidence="9">alpha-1,2-Mannosidase</fullName>
        <ecNumber evidence="9">3.2.1.-</ecNumber>
    </recommendedName>
</protein>
<accession>F0XN77</accession>
<organism evidence="13">
    <name type="scientific">Grosmannia clavigera (strain kw1407 / UAMH 11150)</name>
    <name type="common">Blue stain fungus</name>
    <name type="synonym">Graphiocladiella clavigera</name>
    <dbReference type="NCBI Taxonomy" id="655863"/>
    <lineage>
        <taxon>Eukaryota</taxon>
        <taxon>Fungi</taxon>
        <taxon>Dikarya</taxon>
        <taxon>Ascomycota</taxon>
        <taxon>Pezizomycotina</taxon>
        <taxon>Sordariomycetes</taxon>
        <taxon>Sordariomycetidae</taxon>
        <taxon>Ophiostomatales</taxon>
        <taxon>Ophiostomataceae</taxon>
        <taxon>Leptographium</taxon>
    </lineage>
</organism>
<dbReference type="UniPathway" id="UPA00378"/>
<keyword evidence="11" id="KW-0472">Membrane</keyword>
<reference evidence="12 13" key="1">
    <citation type="journal article" date="2011" name="Proc. Natl. Acad. Sci. U.S.A.">
        <title>Genome and transcriptome analyses of the mountain pine beetle-fungal symbiont Grosmannia clavigera, a lodgepole pine pathogen.</title>
        <authorList>
            <person name="DiGuistini S."/>
            <person name="Wang Y."/>
            <person name="Liao N.Y."/>
            <person name="Taylor G."/>
            <person name="Tanguay P."/>
            <person name="Feau N."/>
            <person name="Henrissat B."/>
            <person name="Chan S.K."/>
            <person name="Hesse-Orce U."/>
            <person name="Alamouti S.M."/>
            <person name="Tsui C.K.M."/>
            <person name="Docking R.T."/>
            <person name="Levasseur A."/>
            <person name="Haridas S."/>
            <person name="Robertson G."/>
            <person name="Birol I."/>
            <person name="Holt R.A."/>
            <person name="Marra M.A."/>
            <person name="Hamelin R.C."/>
            <person name="Hirst M."/>
            <person name="Jones S.J.M."/>
            <person name="Bohlmann J."/>
            <person name="Breuil C."/>
        </authorList>
    </citation>
    <scope>NUCLEOTIDE SEQUENCE [LARGE SCALE GENOMIC DNA]</scope>
    <source>
        <strain evidence="13">kw1407 / UAMH 11150</strain>
    </source>
</reference>
<evidence type="ECO:0000256" key="2">
    <source>
        <dbReference type="ARBA" id="ARBA00004922"/>
    </source>
</evidence>
<dbReference type="GO" id="GO:0005509">
    <property type="term" value="F:calcium ion binding"/>
    <property type="evidence" value="ECO:0007669"/>
    <property type="project" value="InterPro"/>
</dbReference>
<proteinExistence type="inferred from homology"/>
<feature type="disulfide bond" evidence="8">
    <location>
        <begin position="618"/>
        <end position="647"/>
    </location>
</feature>
<dbReference type="Pfam" id="PF01532">
    <property type="entry name" value="Glyco_hydro_47"/>
    <property type="match status" value="1"/>
</dbReference>
<feature type="region of interest" description="Disordered" evidence="10">
    <location>
        <begin position="428"/>
        <end position="454"/>
    </location>
</feature>
<dbReference type="AlphaFoldDB" id="F0XN77"/>
<dbReference type="STRING" id="655863.F0XN77"/>
<evidence type="ECO:0000256" key="3">
    <source>
        <dbReference type="ARBA" id="ARBA00007658"/>
    </source>
</evidence>
<dbReference type="GO" id="GO:0005783">
    <property type="term" value="C:endoplasmic reticulum"/>
    <property type="evidence" value="ECO:0007669"/>
    <property type="project" value="TreeGrafter"/>
</dbReference>
<evidence type="ECO:0000256" key="9">
    <source>
        <dbReference type="RuleBase" id="RU361193"/>
    </source>
</evidence>
<comment type="cofactor">
    <cofactor evidence="1 7">
        <name>Ca(2+)</name>
        <dbReference type="ChEBI" id="CHEBI:29108"/>
    </cofactor>
</comment>
<dbReference type="GO" id="GO:0005975">
    <property type="term" value="P:carbohydrate metabolic process"/>
    <property type="evidence" value="ECO:0007669"/>
    <property type="project" value="InterPro"/>
</dbReference>
<dbReference type="GO" id="GO:0036503">
    <property type="term" value="P:ERAD pathway"/>
    <property type="evidence" value="ECO:0007669"/>
    <property type="project" value="UniProtKB-ARBA"/>
</dbReference>
<dbReference type="PANTHER" id="PTHR11742:SF103">
    <property type="entry name" value="ENDOPLASMIC RETICULUM MANNOSIDASE MNL2-RELATED"/>
    <property type="match status" value="1"/>
</dbReference>
<dbReference type="EC" id="3.2.1.-" evidence="9"/>
<dbReference type="Proteomes" id="UP000007796">
    <property type="component" value="Unassembled WGS sequence"/>
</dbReference>
<keyword evidence="4 9" id="KW-0378">Hydrolase</keyword>
<dbReference type="InterPro" id="IPR001382">
    <property type="entry name" value="Glyco_hydro_47"/>
</dbReference>
<dbReference type="GO" id="GO:0004571">
    <property type="term" value="F:mannosyl-oligosaccharide 1,2-alpha-mannosidase activity"/>
    <property type="evidence" value="ECO:0007669"/>
    <property type="project" value="InterPro"/>
</dbReference>
<dbReference type="Gene3D" id="1.50.10.10">
    <property type="match status" value="3"/>
</dbReference>
<dbReference type="InterPro" id="IPR050749">
    <property type="entry name" value="Glycosyl_Hydrolase_47"/>
</dbReference>
<evidence type="ECO:0000256" key="7">
    <source>
        <dbReference type="PIRSR" id="PIRSR601382-2"/>
    </source>
</evidence>
<keyword evidence="11" id="KW-0812">Transmembrane</keyword>
<gene>
    <name evidence="12" type="ORF">CMQ_2066</name>
</gene>
<dbReference type="RefSeq" id="XP_014170467.1">
    <property type="nucleotide sequence ID" value="XM_014314992.1"/>
</dbReference>
<feature type="active site" evidence="6">
    <location>
        <position position="543"/>
    </location>
</feature>
<dbReference type="GO" id="GO:0016020">
    <property type="term" value="C:membrane"/>
    <property type="evidence" value="ECO:0007669"/>
    <property type="project" value="InterPro"/>
</dbReference>
<keyword evidence="7" id="KW-0479">Metal-binding</keyword>
<evidence type="ECO:0000256" key="1">
    <source>
        <dbReference type="ARBA" id="ARBA00001913"/>
    </source>
</evidence>
<feature type="compositionally biased region" description="Pro residues" evidence="10">
    <location>
        <begin position="779"/>
        <end position="796"/>
    </location>
</feature>
<dbReference type="InterPro" id="IPR036026">
    <property type="entry name" value="Seven-hairpin_glycosidases"/>
</dbReference>
<evidence type="ECO:0000313" key="13">
    <source>
        <dbReference type="Proteomes" id="UP000007796"/>
    </source>
</evidence>
<feature type="compositionally biased region" description="Polar residues" evidence="10">
    <location>
        <begin position="82"/>
        <end position="98"/>
    </location>
</feature>
<dbReference type="eggNOG" id="KOG2204">
    <property type="taxonomic scope" value="Eukaryota"/>
</dbReference>
<feature type="active site" description="Proton donor" evidence="6">
    <location>
        <position position="661"/>
    </location>
</feature>
<keyword evidence="5 8" id="KW-1015">Disulfide bond</keyword>
<sequence length="925" mass="102551">MLRFRRYRLVFYGAVISLILFYHISRSSDWGPSGSPTIYRGYEPPVGDDSSYGRLEADTPSYNGKDEDAAKHNHPGQATEVAPSSNALPAVQPSTTGLETAKPLVPIEEEAVEEPPPVETDDEAEAEASIHRVSPPGAFQEGNIEPSAPVVHWNKTPEHFPVPVESLIQLPTGVPAAIPRIQYDFGPETQTAREAREARLFAVRDEMTRAWHGYRTYAWAHDELAPLSKTFRDPFCGWAASLVDAMDTLWIMGLRDDFDDAYEAVKKIDFTTTPYRPEIPVFETIIRYLGGLIAAYDVSGGKAGSYPALLDKAVELAEVLMSVFDTPNRMPILYYRWAPESASQARMADTASGIAELGSMTMEFTRLAQLTGQNKYYDAIARIVNALEEWQSREGGTAVPGIFPEHVDASGCNRTAAAVEQMQLEGASRAAQSQAAEAQDLGEEPVGYQPLQTKPVSKKRAADLVEPPLAYAAPVDTRSTVVDFATAAVPIATAPSIPPSPLKHRPIPPVQANGETFDWECRPQNLTTASYGSESYSMGGSQDSTYEYFPKQYLLLGGLVPKYRTMHEKVVAAVKKYLLYRPMIEDEARDILFSARVNSRDGTDNKLAYTYEVTHLTCFLGGMFAMGGRIFNHPEDVEIGAKLADGCAWAYEVMPAGIMPEFSTIQPCARMTDCPWNQTLWYDRLDPSKDWRAEQMAKYKDRLTQWEADKAEIEALEREEFTAPAVAAEAAAPADFTASVVGKRDVGSAAVEQKAEAVESDFGLSAMAELDSTSTAAVSPPPPPPAKTLGPKPKPPLTHEEYVAEQIKRKHLQPGFDDVIDRRYILRPEAIESVWYMYRITGDPAWQEKGWRMFKAVIKATQNQVGHSAINDVTVTDEIQQSDSMESFWFSETLKYFYLLFAPPDVVSLDDWVLNTEAHPFRRPT</sequence>
<keyword evidence="9" id="KW-0326">Glycosidase</keyword>
<keyword evidence="13" id="KW-1185">Reference proteome</keyword>
<feature type="active site" evidence="6">
    <location>
        <position position="829"/>
    </location>
</feature>
<evidence type="ECO:0000256" key="8">
    <source>
        <dbReference type="PIRSR" id="PIRSR601382-3"/>
    </source>
</evidence>
<evidence type="ECO:0000256" key="11">
    <source>
        <dbReference type="SAM" id="Phobius"/>
    </source>
</evidence>
<dbReference type="SUPFAM" id="SSF48225">
    <property type="entry name" value="Seven-hairpin glycosidases"/>
    <property type="match status" value="1"/>
</dbReference>
<dbReference type="FunCoup" id="F0XN77">
    <property type="interactions" value="83"/>
</dbReference>
<evidence type="ECO:0000256" key="10">
    <source>
        <dbReference type="SAM" id="MobiDB-lite"/>
    </source>
</evidence>
<evidence type="ECO:0000313" key="12">
    <source>
        <dbReference type="EMBL" id="EFX00985.1"/>
    </source>
</evidence>
<dbReference type="InterPro" id="IPR012341">
    <property type="entry name" value="6hp_glycosidase-like_sf"/>
</dbReference>
<dbReference type="OrthoDB" id="8118055at2759"/>
<dbReference type="InParanoid" id="F0XN77"/>
<feature type="active site" description="Proton donor" evidence="6">
    <location>
        <position position="283"/>
    </location>
</feature>
<dbReference type="PANTHER" id="PTHR11742">
    <property type="entry name" value="MANNOSYL-OLIGOSACCHARIDE ALPHA-1,2-MANNOSIDASE-RELATED"/>
    <property type="match status" value="1"/>
</dbReference>
<evidence type="ECO:0000256" key="5">
    <source>
        <dbReference type="ARBA" id="ARBA00023157"/>
    </source>
</evidence>
<keyword evidence="11" id="KW-1133">Transmembrane helix</keyword>
<feature type="region of interest" description="Disordered" evidence="10">
    <location>
        <begin position="41"/>
        <end position="100"/>
    </location>
</feature>
<dbReference type="GeneID" id="25975014"/>
<dbReference type="EMBL" id="GL629795">
    <property type="protein sequence ID" value="EFX00985.1"/>
    <property type="molecule type" value="Genomic_DNA"/>
</dbReference>